<dbReference type="STRING" id="1150864.MILUP08_44850"/>
<evidence type="ECO:0000256" key="1">
    <source>
        <dbReference type="SAM" id="MobiDB-lite"/>
    </source>
</evidence>
<evidence type="ECO:0000313" key="2">
    <source>
        <dbReference type="EMBL" id="CCH19970.1"/>
    </source>
</evidence>
<proteinExistence type="predicted"/>
<gene>
    <name evidence="2" type="ORF">MILUP08_44850</name>
</gene>
<dbReference type="Proteomes" id="UP000003448">
    <property type="component" value="Unassembled WGS sequence"/>
</dbReference>
<organism evidence="2 3">
    <name type="scientific">Micromonospora lupini str. Lupac 08</name>
    <dbReference type="NCBI Taxonomy" id="1150864"/>
    <lineage>
        <taxon>Bacteria</taxon>
        <taxon>Bacillati</taxon>
        <taxon>Actinomycetota</taxon>
        <taxon>Actinomycetes</taxon>
        <taxon>Micromonosporales</taxon>
        <taxon>Micromonosporaceae</taxon>
        <taxon>Micromonospora</taxon>
    </lineage>
</organism>
<evidence type="ECO:0000313" key="3">
    <source>
        <dbReference type="Proteomes" id="UP000003448"/>
    </source>
</evidence>
<sequence>MSPHAAETLSISARTACSAVSWLVELMVVLFSIGEVPWLAGDQARRQLAGHECRLGGRIGLVGHRRGRGLRHTGARTDHFPADRRSVPGQVRPQTGGVTT</sequence>
<reference evidence="3" key="1">
    <citation type="journal article" date="2012" name="J. Bacteriol.">
        <title>Genome Sequence of Micromonospora lupini Lupac 08, Isolated from Root Nodules of Lupinus angustifolius.</title>
        <authorList>
            <person name="Alonso-Vega P."/>
            <person name="Normand P."/>
            <person name="Bacigalupe R."/>
            <person name="Pujic P."/>
            <person name="Lajus A."/>
            <person name="Vallenet D."/>
            <person name="Carro L."/>
            <person name="Coll P."/>
            <person name="Trujillo M.E."/>
        </authorList>
    </citation>
    <scope>NUCLEOTIDE SEQUENCE [LARGE SCALE GENOMIC DNA]</scope>
    <source>
        <strain evidence="3">Lupac 08</strain>
    </source>
</reference>
<name>I0L823_9ACTN</name>
<protein>
    <submittedName>
        <fullName evidence="2">Uncharacterized protein</fullName>
    </submittedName>
</protein>
<dbReference type="EMBL" id="CAIE01000037">
    <property type="protein sequence ID" value="CCH19970.1"/>
    <property type="molecule type" value="Genomic_DNA"/>
</dbReference>
<dbReference type="AlphaFoldDB" id="I0L823"/>
<keyword evidence="3" id="KW-1185">Reference proteome</keyword>
<feature type="compositionally biased region" description="Basic and acidic residues" evidence="1">
    <location>
        <begin position="75"/>
        <end position="86"/>
    </location>
</feature>
<comment type="caution">
    <text evidence="2">The sequence shown here is derived from an EMBL/GenBank/DDBJ whole genome shotgun (WGS) entry which is preliminary data.</text>
</comment>
<accession>I0L823</accession>
<feature type="region of interest" description="Disordered" evidence="1">
    <location>
        <begin position="70"/>
        <end position="100"/>
    </location>
</feature>